<dbReference type="GO" id="GO:0032472">
    <property type="term" value="P:Golgi calcium ion transport"/>
    <property type="evidence" value="ECO:0007669"/>
    <property type="project" value="TreeGrafter"/>
</dbReference>
<evidence type="ECO:0000313" key="8">
    <source>
        <dbReference type="Proteomes" id="UP000653305"/>
    </source>
</evidence>
<dbReference type="GO" id="GO:0032468">
    <property type="term" value="P:Golgi calcium ion homeostasis"/>
    <property type="evidence" value="ECO:0007669"/>
    <property type="project" value="TreeGrafter"/>
</dbReference>
<dbReference type="GO" id="GO:0005794">
    <property type="term" value="C:Golgi apparatus"/>
    <property type="evidence" value="ECO:0007669"/>
    <property type="project" value="TreeGrafter"/>
</dbReference>
<evidence type="ECO:0000256" key="1">
    <source>
        <dbReference type="ARBA" id="ARBA00004141"/>
    </source>
</evidence>
<proteinExistence type="inferred from homology"/>
<keyword evidence="3" id="KW-0812">Transmembrane</keyword>
<keyword evidence="4" id="KW-1133">Transmembrane helix</keyword>
<comment type="caution">
    <text evidence="7">The sequence shown here is derived from an EMBL/GenBank/DDBJ whole genome shotgun (WGS) entry which is preliminary data.</text>
</comment>
<keyword evidence="8" id="KW-1185">Reference proteome</keyword>
<dbReference type="GO" id="GO:0005384">
    <property type="term" value="F:manganese ion transmembrane transporter activity"/>
    <property type="evidence" value="ECO:0007669"/>
    <property type="project" value="TreeGrafter"/>
</dbReference>
<organism evidence="7 8">
    <name type="scientific">Phtheirospermum japonicum</name>
    <dbReference type="NCBI Taxonomy" id="374723"/>
    <lineage>
        <taxon>Eukaryota</taxon>
        <taxon>Viridiplantae</taxon>
        <taxon>Streptophyta</taxon>
        <taxon>Embryophyta</taxon>
        <taxon>Tracheophyta</taxon>
        <taxon>Spermatophyta</taxon>
        <taxon>Magnoliopsida</taxon>
        <taxon>eudicotyledons</taxon>
        <taxon>Gunneridae</taxon>
        <taxon>Pentapetalae</taxon>
        <taxon>asterids</taxon>
        <taxon>lamiids</taxon>
        <taxon>Lamiales</taxon>
        <taxon>Orobanchaceae</taxon>
        <taxon>Orobanchaceae incertae sedis</taxon>
        <taxon>Phtheirospermum</taxon>
    </lineage>
</organism>
<evidence type="ECO:0000256" key="5">
    <source>
        <dbReference type="ARBA" id="ARBA00023136"/>
    </source>
</evidence>
<evidence type="ECO:0000313" key="7">
    <source>
        <dbReference type="EMBL" id="GFP96682.1"/>
    </source>
</evidence>
<dbReference type="PANTHER" id="PTHR12608:SF9">
    <property type="entry name" value="GDT1-LIKE PROTEIN 3"/>
    <property type="match status" value="1"/>
</dbReference>
<name>A0A830CEB8_9LAMI</name>
<dbReference type="GO" id="GO:0015085">
    <property type="term" value="F:calcium ion transmembrane transporter activity"/>
    <property type="evidence" value="ECO:0007669"/>
    <property type="project" value="TreeGrafter"/>
</dbReference>
<sequence length="190" mass="21474">MGFSKDLFVGFFDLFSSDSFLKKILFGSICFPKLILFDMFKSLSDLMKSRRSPIQIFVNLDDVIEPIYLMLIILKIFWKFDDYQMVEEKPEVGQGKTTFRRFFSRFCTPFYLELATHKNAVEVALGDTIGHTICTSLAVIGGSMLASKISQRTVAAIEGLLFLGAHGLDTWCSGLKFCDDDVLGQSSWID</sequence>
<dbReference type="Pfam" id="PF01169">
    <property type="entry name" value="GDT1"/>
    <property type="match status" value="1"/>
</dbReference>
<dbReference type="Proteomes" id="UP000653305">
    <property type="component" value="Unassembled WGS sequence"/>
</dbReference>
<gene>
    <name evidence="7" type="ORF">PHJA_001812300</name>
</gene>
<comment type="subcellular location">
    <subcellularLocation>
        <location evidence="1 6">Membrane</location>
        <topology evidence="1 6">Multi-pass membrane protein</topology>
    </subcellularLocation>
</comment>
<reference evidence="7" key="1">
    <citation type="submission" date="2020-07" db="EMBL/GenBank/DDBJ databases">
        <title>Ethylene signaling mediates host invasion by parasitic plants.</title>
        <authorList>
            <person name="Yoshida S."/>
        </authorList>
    </citation>
    <scope>NUCLEOTIDE SEQUENCE</scope>
    <source>
        <strain evidence="7">Okayama</strain>
    </source>
</reference>
<evidence type="ECO:0000256" key="2">
    <source>
        <dbReference type="ARBA" id="ARBA00009190"/>
    </source>
</evidence>
<evidence type="ECO:0000256" key="3">
    <source>
        <dbReference type="ARBA" id="ARBA00022692"/>
    </source>
</evidence>
<keyword evidence="5" id="KW-0472">Membrane</keyword>
<evidence type="ECO:0000256" key="6">
    <source>
        <dbReference type="RuleBase" id="RU365102"/>
    </source>
</evidence>
<accession>A0A830CEB8</accession>
<dbReference type="InterPro" id="IPR001727">
    <property type="entry name" value="GDT1-like"/>
</dbReference>
<dbReference type="EMBL" id="BMAC01000450">
    <property type="protein sequence ID" value="GFP96682.1"/>
    <property type="molecule type" value="Genomic_DNA"/>
</dbReference>
<dbReference type="GO" id="GO:0016020">
    <property type="term" value="C:membrane"/>
    <property type="evidence" value="ECO:0007669"/>
    <property type="project" value="UniProtKB-SubCell"/>
</dbReference>
<protein>
    <recommendedName>
        <fullName evidence="6">GDT1 family protein</fullName>
    </recommendedName>
</protein>
<evidence type="ECO:0000256" key="4">
    <source>
        <dbReference type="ARBA" id="ARBA00022989"/>
    </source>
</evidence>
<dbReference type="AlphaFoldDB" id="A0A830CEB8"/>
<comment type="similarity">
    <text evidence="2 6">Belongs to the GDT1 family.</text>
</comment>
<dbReference type="PANTHER" id="PTHR12608">
    <property type="entry name" value="TRANSMEMBRANE PROTEIN HTP-1 RELATED"/>
    <property type="match status" value="1"/>
</dbReference>
<dbReference type="OrthoDB" id="442680at2759"/>